<dbReference type="Proteomes" id="UP000021175">
    <property type="component" value="Unassembled WGS sequence"/>
</dbReference>
<protein>
    <submittedName>
        <fullName evidence="1">Uncharacterized protein</fullName>
    </submittedName>
</protein>
<comment type="caution">
    <text evidence="1">The sequence shown here is derived from an EMBL/GenBank/DDBJ whole genome shotgun (WGS) entry which is preliminary data.</text>
</comment>
<dbReference type="AlphaFoldDB" id="A0AB73ARN0"/>
<dbReference type="EMBL" id="JGEU01000025">
    <property type="protein sequence ID" value="EYB11875.1"/>
    <property type="molecule type" value="Genomic_DNA"/>
</dbReference>
<name>A0AB73ARN0_BACFG</name>
<proteinExistence type="predicted"/>
<organism evidence="1 2">
    <name type="scientific">Bacteroides fragilis str. 3783N1-6</name>
    <dbReference type="NCBI Taxonomy" id="1339310"/>
    <lineage>
        <taxon>Bacteria</taxon>
        <taxon>Pseudomonadati</taxon>
        <taxon>Bacteroidota</taxon>
        <taxon>Bacteroidia</taxon>
        <taxon>Bacteroidales</taxon>
        <taxon>Bacteroidaceae</taxon>
        <taxon>Bacteroides</taxon>
    </lineage>
</organism>
<sequence length="55" mass="6312">MRIYTYFATVVGIPLNVPKNFTNLLMIDKNNNVFLMLSNTIQGIDIHIRDCAELL</sequence>
<reference evidence="1 2" key="1">
    <citation type="submission" date="2014-02" db="EMBL/GenBank/DDBJ databases">
        <authorList>
            <person name="Sears C."/>
            <person name="Carroll K."/>
            <person name="Sack B.R."/>
            <person name="Qadri F."/>
            <person name="Myers L.L."/>
            <person name="Chung G.-T."/>
            <person name="Escheverria P."/>
            <person name="Fraser C.M."/>
            <person name="Sadzewicz L."/>
            <person name="Shefchek K.A."/>
            <person name="Tallon L."/>
            <person name="Das S.P."/>
            <person name="Daugherty S."/>
            <person name="Mongodin E.F."/>
        </authorList>
    </citation>
    <scope>NUCLEOTIDE SEQUENCE [LARGE SCALE GENOMIC DNA]</scope>
    <source>
        <strain evidence="1 2">3783N1-6</strain>
    </source>
</reference>
<evidence type="ECO:0000313" key="1">
    <source>
        <dbReference type="EMBL" id="EYB11875.1"/>
    </source>
</evidence>
<gene>
    <name evidence="1" type="ORF">M119_4995</name>
</gene>
<evidence type="ECO:0000313" key="2">
    <source>
        <dbReference type="Proteomes" id="UP000021175"/>
    </source>
</evidence>
<accession>A0AB73ARN0</accession>